<dbReference type="Proteomes" id="UP000240883">
    <property type="component" value="Unassembled WGS sequence"/>
</dbReference>
<proteinExistence type="predicted"/>
<feature type="region of interest" description="Disordered" evidence="1">
    <location>
        <begin position="13"/>
        <end position="34"/>
    </location>
</feature>
<keyword evidence="3" id="KW-1185">Reference proteome</keyword>
<evidence type="ECO:0000313" key="3">
    <source>
        <dbReference type="Proteomes" id="UP000240883"/>
    </source>
</evidence>
<name>A0A2T2NUJ4_CORCC</name>
<gene>
    <name evidence="2" type="ORF">BS50DRAFT_675278</name>
</gene>
<evidence type="ECO:0000256" key="1">
    <source>
        <dbReference type="SAM" id="MobiDB-lite"/>
    </source>
</evidence>
<dbReference type="OrthoDB" id="439993at2759"/>
<feature type="region of interest" description="Disordered" evidence="1">
    <location>
        <begin position="269"/>
        <end position="315"/>
    </location>
</feature>
<protein>
    <submittedName>
        <fullName evidence="2">Uncharacterized protein</fullName>
    </submittedName>
</protein>
<accession>A0A2T2NUJ4</accession>
<dbReference type="AlphaFoldDB" id="A0A2T2NUJ4"/>
<feature type="compositionally biased region" description="Basic and acidic residues" evidence="1">
    <location>
        <begin position="269"/>
        <end position="285"/>
    </location>
</feature>
<dbReference type="EMBL" id="KZ678133">
    <property type="protein sequence ID" value="PSN69039.1"/>
    <property type="molecule type" value="Genomic_DNA"/>
</dbReference>
<organism evidence="2 3">
    <name type="scientific">Corynespora cassiicola Philippines</name>
    <dbReference type="NCBI Taxonomy" id="1448308"/>
    <lineage>
        <taxon>Eukaryota</taxon>
        <taxon>Fungi</taxon>
        <taxon>Dikarya</taxon>
        <taxon>Ascomycota</taxon>
        <taxon>Pezizomycotina</taxon>
        <taxon>Dothideomycetes</taxon>
        <taxon>Pleosporomycetidae</taxon>
        <taxon>Pleosporales</taxon>
        <taxon>Corynesporascaceae</taxon>
        <taxon>Corynespora</taxon>
    </lineage>
</organism>
<reference evidence="2 3" key="1">
    <citation type="journal article" date="2018" name="Front. Microbiol.">
        <title>Genome-Wide Analysis of Corynespora cassiicola Leaf Fall Disease Putative Effectors.</title>
        <authorList>
            <person name="Lopez D."/>
            <person name="Ribeiro S."/>
            <person name="Label P."/>
            <person name="Fumanal B."/>
            <person name="Venisse J.S."/>
            <person name="Kohler A."/>
            <person name="de Oliveira R.R."/>
            <person name="Labutti K."/>
            <person name="Lipzen A."/>
            <person name="Lail K."/>
            <person name="Bauer D."/>
            <person name="Ohm R.A."/>
            <person name="Barry K.W."/>
            <person name="Spatafora J."/>
            <person name="Grigoriev I.V."/>
            <person name="Martin F.M."/>
            <person name="Pujade-Renaud V."/>
        </authorList>
    </citation>
    <scope>NUCLEOTIDE SEQUENCE [LARGE SCALE GENOMIC DNA]</scope>
    <source>
        <strain evidence="2 3">Philippines</strain>
    </source>
</reference>
<sequence>MFVPRVLRLKRPHESPECDHNGTHVPMERPADGPEKDVVRVAGFDNATRIHAQDAQLSASGMSSDYLAQVAVGIELLFTDFALQDEKNAAWLASLYRVVEGEMNFVHLSNFVHHPSLATIDPAVTQKSLQQAIKEYGSKYLEMSRDTYYVRRSPNTYPLPFIPANAISVVNEKGLDFWSERTIYVETHARSKKWAKCAPKIAQWLQSHGELRNKWLPIQTVRILDSGGALITLSGNVTHQDIWQKWAKKGKPNGWTLMTKIEYDRRTKEHIKVRQGERSRGSLEKSKRKSEHSQSLSSCDERKKLKSGSDATYSC</sequence>
<evidence type="ECO:0000313" key="2">
    <source>
        <dbReference type="EMBL" id="PSN69039.1"/>
    </source>
</evidence>